<dbReference type="InterPro" id="IPR029063">
    <property type="entry name" value="SAM-dependent_MTases_sf"/>
</dbReference>
<dbReference type="EMBL" id="CAJNOW010012500">
    <property type="protein sequence ID" value="CAF1610787.1"/>
    <property type="molecule type" value="Genomic_DNA"/>
</dbReference>
<dbReference type="GO" id="GO:0032259">
    <property type="term" value="P:methylation"/>
    <property type="evidence" value="ECO:0007669"/>
    <property type="project" value="UniProtKB-KW"/>
</dbReference>
<keyword evidence="2" id="KW-0808">Transferase</keyword>
<gene>
    <name evidence="3" type="ORF">KQP761_LOCUS23349</name>
</gene>
<proteinExistence type="predicted"/>
<evidence type="ECO:0000313" key="4">
    <source>
        <dbReference type="Proteomes" id="UP000663834"/>
    </source>
</evidence>
<dbReference type="PANTHER" id="PTHR44942:SF4">
    <property type="entry name" value="METHYLTRANSFERASE TYPE 11 DOMAIN-CONTAINING PROTEIN"/>
    <property type="match status" value="1"/>
</dbReference>
<organism evidence="3 4">
    <name type="scientific">Rotaria magnacalcarata</name>
    <dbReference type="NCBI Taxonomy" id="392030"/>
    <lineage>
        <taxon>Eukaryota</taxon>
        <taxon>Metazoa</taxon>
        <taxon>Spiralia</taxon>
        <taxon>Gnathifera</taxon>
        <taxon>Rotifera</taxon>
        <taxon>Eurotatoria</taxon>
        <taxon>Bdelloidea</taxon>
        <taxon>Philodinida</taxon>
        <taxon>Philodinidae</taxon>
        <taxon>Rotaria</taxon>
    </lineage>
</organism>
<sequence>MSHHLYDGEDHTSNKVKNEKIPLALVIECGSGQATVEKTNPFFLKIFCGRITGIDVEIFLEEAKRILKPHTGVLVIWTYTFGTLDNPIVDSIYHEFHHGLLFPYWNAKQRLVDDYYELLVSLFPYKSKLRQYTIECQVETTFEHFLGFIETASACRTFRKQNGEQAYQDMFITLRHKLIQCYIKTKLRHDNDGAINFNFIKLTLSRPIRLYLMQKMKFNFINRNPTFSYSTKLDYLKIEQIIVLT</sequence>
<dbReference type="OrthoDB" id="506498at2759"/>
<comment type="caution">
    <text evidence="3">The sequence shown here is derived from an EMBL/GenBank/DDBJ whole genome shotgun (WGS) entry which is preliminary data.</text>
</comment>
<dbReference type="Proteomes" id="UP000663834">
    <property type="component" value="Unassembled WGS sequence"/>
</dbReference>
<keyword evidence="1" id="KW-0489">Methyltransferase</keyword>
<dbReference type="Gene3D" id="3.40.50.150">
    <property type="entry name" value="Vaccinia Virus protein VP39"/>
    <property type="match status" value="1"/>
</dbReference>
<evidence type="ECO:0000313" key="3">
    <source>
        <dbReference type="EMBL" id="CAF1610787.1"/>
    </source>
</evidence>
<dbReference type="GO" id="GO:0008168">
    <property type="term" value="F:methyltransferase activity"/>
    <property type="evidence" value="ECO:0007669"/>
    <property type="project" value="UniProtKB-KW"/>
</dbReference>
<accession>A0A816BIB6</accession>
<dbReference type="InterPro" id="IPR051052">
    <property type="entry name" value="Diverse_substrate_MTase"/>
</dbReference>
<evidence type="ECO:0000256" key="1">
    <source>
        <dbReference type="ARBA" id="ARBA00022603"/>
    </source>
</evidence>
<reference evidence="3" key="1">
    <citation type="submission" date="2021-02" db="EMBL/GenBank/DDBJ databases">
        <authorList>
            <person name="Nowell W R."/>
        </authorList>
    </citation>
    <scope>NUCLEOTIDE SEQUENCE</scope>
</reference>
<dbReference type="PANTHER" id="PTHR44942">
    <property type="entry name" value="METHYLTRANSF_11 DOMAIN-CONTAINING PROTEIN"/>
    <property type="match status" value="1"/>
</dbReference>
<evidence type="ECO:0000256" key="2">
    <source>
        <dbReference type="ARBA" id="ARBA00022679"/>
    </source>
</evidence>
<protein>
    <submittedName>
        <fullName evidence="3">Uncharacterized protein</fullName>
    </submittedName>
</protein>
<name>A0A816BIB6_9BILA</name>
<dbReference type="AlphaFoldDB" id="A0A816BIB6"/>